<evidence type="ECO:0000313" key="17">
    <source>
        <dbReference type="RefSeq" id="XP_022447037.1"/>
    </source>
</evidence>
<dbReference type="Pfam" id="PF02517">
    <property type="entry name" value="Rce1-like"/>
    <property type="match status" value="1"/>
</dbReference>
<evidence type="ECO:0000256" key="4">
    <source>
        <dbReference type="ARBA" id="ARBA00022692"/>
    </source>
</evidence>
<feature type="transmembrane region" description="Helical" evidence="14">
    <location>
        <begin position="226"/>
        <end position="249"/>
    </location>
</feature>
<feature type="transmembrane region" description="Helical" evidence="14">
    <location>
        <begin position="68"/>
        <end position="89"/>
    </location>
</feature>
<feature type="transmembrane region" description="Helical" evidence="14">
    <location>
        <begin position="109"/>
        <end position="128"/>
    </location>
</feature>
<keyword evidence="8 14" id="KW-0472">Membrane</keyword>
<feature type="region of interest" description="Disordered" evidence="13">
    <location>
        <begin position="285"/>
        <end position="369"/>
    </location>
</feature>
<comment type="catalytic activity">
    <reaction evidence="10">
        <text>Hydrolyzes the peptide bond -P2-(S-farnesyl or geranylgeranyl)C-P1'-P2'-P3'-COOH where P1' and P2' are amino acids with aliphatic sidechains and P3' is any C-terminal residue.</text>
        <dbReference type="EC" id="3.4.26.1"/>
    </reaction>
</comment>
<keyword evidence="3 17" id="KW-0645">Protease</keyword>
<evidence type="ECO:0000256" key="9">
    <source>
        <dbReference type="ARBA" id="ARBA00032607"/>
    </source>
</evidence>
<dbReference type="RefSeq" id="XP_022447037.1">
    <property type="nucleotide sequence ID" value="XM_022591329.2"/>
</dbReference>
<comment type="similarity">
    <text evidence="2">Belongs to the peptidase U48 family.</text>
</comment>
<feature type="compositionally biased region" description="Basic and acidic residues" evidence="13">
    <location>
        <begin position="324"/>
        <end position="334"/>
    </location>
</feature>
<dbReference type="CTD" id="9986"/>
<keyword evidence="7 14" id="KW-1133">Transmembrane helix</keyword>
<evidence type="ECO:0000256" key="2">
    <source>
        <dbReference type="ARBA" id="ARBA00006897"/>
    </source>
</evidence>
<accession>A0A2Y9PUM8</accession>
<dbReference type="EC" id="3.4.26.1" evidence="11"/>
<evidence type="ECO:0000256" key="6">
    <source>
        <dbReference type="ARBA" id="ARBA00022824"/>
    </source>
</evidence>
<dbReference type="InterPro" id="IPR003675">
    <property type="entry name" value="Rce1/LyrA-like_dom"/>
</dbReference>
<gene>
    <name evidence="17" type="primary">RCE1</name>
</gene>
<evidence type="ECO:0000256" key="14">
    <source>
        <dbReference type="SAM" id="Phobius"/>
    </source>
</evidence>
<dbReference type="Proteomes" id="UP000248483">
    <property type="component" value="Unplaced"/>
</dbReference>
<feature type="transmembrane region" description="Helical" evidence="14">
    <location>
        <begin position="36"/>
        <end position="56"/>
    </location>
</feature>
<evidence type="ECO:0000256" key="5">
    <source>
        <dbReference type="ARBA" id="ARBA00022801"/>
    </source>
</evidence>
<dbReference type="PANTHER" id="PTHR13046">
    <property type="entry name" value="PROTEASE U48 CAAX PRENYL PROTEASE RCE1"/>
    <property type="match status" value="1"/>
</dbReference>
<dbReference type="GO" id="GO:0004222">
    <property type="term" value="F:metalloendopeptidase activity"/>
    <property type="evidence" value="ECO:0007669"/>
    <property type="project" value="InterPro"/>
</dbReference>
<dbReference type="GO" id="GO:0071586">
    <property type="term" value="P:CAAX-box protein processing"/>
    <property type="evidence" value="ECO:0007669"/>
    <property type="project" value="InterPro"/>
</dbReference>
<evidence type="ECO:0000256" key="3">
    <source>
        <dbReference type="ARBA" id="ARBA00022670"/>
    </source>
</evidence>
<feature type="transmembrane region" description="Helical" evidence="14">
    <location>
        <begin position="186"/>
        <end position="206"/>
    </location>
</feature>
<dbReference type="GeneID" id="111183692"/>
<evidence type="ECO:0000256" key="11">
    <source>
        <dbReference type="ARBA" id="ARBA00049729"/>
    </source>
</evidence>
<keyword evidence="6" id="KW-0256">Endoplasmic reticulum</keyword>
<reference evidence="17" key="1">
    <citation type="submission" date="2025-08" db="UniProtKB">
        <authorList>
            <consortium name="RefSeq"/>
        </authorList>
    </citation>
    <scope>IDENTIFICATION</scope>
    <source>
        <tissue evidence="17">Blood</tissue>
    </source>
</reference>
<keyword evidence="16" id="KW-1185">Reference proteome</keyword>
<evidence type="ECO:0000256" key="13">
    <source>
        <dbReference type="SAM" id="MobiDB-lite"/>
    </source>
</evidence>
<organism evidence="16 17">
    <name type="scientific">Delphinapterus leucas</name>
    <name type="common">Beluga whale</name>
    <dbReference type="NCBI Taxonomy" id="9749"/>
    <lineage>
        <taxon>Eukaryota</taxon>
        <taxon>Metazoa</taxon>
        <taxon>Chordata</taxon>
        <taxon>Craniata</taxon>
        <taxon>Vertebrata</taxon>
        <taxon>Euteleostomi</taxon>
        <taxon>Mammalia</taxon>
        <taxon>Eutheria</taxon>
        <taxon>Laurasiatheria</taxon>
        <taxon>Artiodactyla</taxon>
        <taxon>Whippomorpha</taxon>
        <taxon>Cetacea</taxon>
        <taxon>Odontoceti</taxon>
        <taxon>Monodontidae</taxon>
        <taxon>Delphinapterus</taxon>
    </lineage>
</organism>
<keyword evidence="5" id="KW-0378">Hydrolase</keyword>
<evidence type="ECO:0000259" key="15">
    <source>
        <dbReference type="Pfam" id="PF02517"/>
    </source>
</evidence>
<evidence type="ECO:0000256" key="7">
    <source>
        <dbReference type="ARBA" id="ARBA00022989"/>
    </source>
</evidence>
<evidence type="ECO:0000256" key="8">
    <source>
        <dbReference type="ARBA" id="ARBA00023136"/>
    </source>
</evidence>
<sequence length="420" mass="45136">MAALGGDGLRLLSVSRPERQPESAALGGPGPGLCCWVSVFSCLSLACSYVGSLYVWKSELPRDHPAVIKRRFTSVLVVSSLSPLCVLLWRELTGIQPGTSLLTLMGFRLEGIFPAALLPLLLTMILFLGPLMQLSMDCPCDLADRLKVVLAPRSWAGCLTDMRWLRNQVIAPLTEELVFRACMLPMLAPCTGLGPAVFTCPLFFGVAHFHHIFEQLRFRQSSVGSIFLSAAFQFSYTAVFGAYTAFLFIRTGKWPGRGRSWTEGLSAQPGPLTHSLKQRATAGLLGTAPHTPIGSEAETGWLRSAPGRAGSPGKREGPAAGAEHSARPKAEPSRPHPAGALPGGRGGDAPNPPLPPARPVSVGDPPRDLAMQNRYDLQRVSVNARVPATVRVCTRPCLWVRGRVGVWTCVGVFGRVPSDM</sequence>
<dbReference type="AlphaFoldDB" id="A0A2Y9PUM8"/>
<name>A0A2Y9PUM8_DELLE</name>
<evidence type="ECO:0000256" key="1">
    <source>
        <dbReference type="ARBA" id="ARBA00004477"/>
    </source>
</evidence>
<dbReference type="InterPro" id="IPR039731">
    <property type="entry name" value="Rce1"/>
</dbReference>
<feature type="domain" description="CAAX prenyl protease 2/Lysostaphin resistance protein A-like" evidence="15">
    <location>
        <begin position="164"/>
        <end position="253"/>
    </location>
</feature>
<evidence type="ECO:0000256" key="10">
    <source>
        <dbReference type="ARBA" id="ARBA00047280"/>
    </source>
</evidence>
<protein>
    <recommendedName>
        <fullName evidence="12">CAAX prenyl protease 2</fullName>
        <ecNumber evidence="11">3.4.26.1</ecNumber>
    </recommendedName>
    <alternativeName>
        <fullName evidence="9">Farnesylated proteins-converting enzyme 2</fullName>
    </alternativeName>
</protein>
<comment type="subcellular location">
    <subcellularLocation>
        <location evidence="1">Endoplasmic reticulum membrane</location>
        <topology evidence="1">Multi-pass membrane protein</topology>
    </subcellularLocation>
</comment>
<evidence type="ECO:0000313" key="16">
    <source>
        <dbReference type="Proteomes" id="UP000248483"/>
    </source>
</evidence>
<evidence type="ECO:0000256" key="12">
    <source>
        <dbReference type="ARBA" id="ARBA00049763"/>
    </source>
</evidence>
<dbReference type="GO" id="GO:0005789">
    <property type="term" value="C:endoplasmic reticulum membrane"/>
    <property type="evidence" value="ECO:0007669"/>
    <property type="project" value="UniProtKB-SubCell"/>
</dbReference>
<keyword evidence="4 14" id="KW-0812">Transmembrane</keyword>
<proteinExistence type="inferred from homology"/>
<dbReference type="PANTHER" id="PTHR13046:SF0">
    <property type="entry name" value="CAAX PRENYL PROTEASE 2"/>
    <property type="match status" value="1"/>
</dbReference>